<feature type="region of interest" description="Disordered" evidence="8">
    <location>
        <begin position="285"/>
        <end position="329"/>
    </location>
</feature>
<dbReference type="FunFam" id="3.30.160.60:FF:000100">
    <property type="entry name" value="Zinc finger 45-like"/>
    <property type="match status" value="1"/>
</dbReference>
<feature type="region of interest" description="Disordered" evidence="8">
    <location>
        <begin position="1"/>
        <end position="95"/>
    </location>
</feature>
<feature type="domain" description="C2H2-type" evidence="9">
    <location>
        <begin position="126"/>
        <end position="156"/>
    </location>
</feature>
<comment type="subcellular location">
    <subcellularLocation>
        <location evidence="1">Nucleus</location>
    </subcellularLocation>
</comment>
<feature type="compositionally biased region" description="Polar residues" evidence="8">
    <location>
        <begin position="226"/>
        <end position="239"/>
    </location>
</feature>
<dbReference type="PROSITE" id="PS50157">
    <property type="entry name" value="ZINC_FINGER_C2H2_2"/>
    <property type="match status" value="2"/>
</dbReference>
<dbReference type="SMART" id="SM00355">
    <property type="entry name" value="ZnF_C2H2"/>
    <property type="match status" value="2"/>
</dbReference>
<evidence type="ECO:0000256" key="5">
    <source>
        <dbReference type="ARBA" id="ARBA00022833"/>
    </source>
</evidence>
<keyword evidence="5" id="KW-0862">Zinc</keyword>
<evidence type="ECO:0000256" key="8">
    <source>
        <dbReference type="SAM" id="MobiDB-lite"/>
    </source>
</evidence>
<keyword evidence="6" id="KW-0539">Nucleus</keyword>
<feature type="compositionally biased region" description="Polar residues" evidence="8">
    <location>
        <begin position="285"/>
        <end position="301"/>
    </location>
</feature>
<feature type="compositionally biased region" description="Low complexity" evidence="8">
    <location>
        <begin position="62"/>
        <end position="71"/>
    </location>
</feature>
<feature type="region of interest" description="Disordered" evidence="8">
    <location>
        <begin position="226"/>
        <end position="248"/>
    </location>
</feature>
<dbReference type="GO" id="GO:0005634">
    <property type="term" value="C:nucleus"/>
    <property type="evidence" value="ECO:0007669"/>
    <property type="project" value="UniProtKB-SubCell"/>
</dbReference>
<dbReference type="Proteomes" id="UP001280581">
    <property type="component" value="Unassembled WGS sequence"/>
</dbReference>
<evidence type="ECO:0000256" key="6">
    <source>
        <dbReference type="ARBA" id="ARBA00023242"/>
    </source>
</evidence>
<evidence type="ECO:0000259" key="9">
    <source>
        <dbReference type="PROSITE" id="PS50157"/>
    </source>
</evidence>
<dbReference type="InterPro" id="IPR036236">
    <property type="entry name" value="Znf_C2H2_sf"/>
</dbReference>
<keyword evidence="4 7" id="KW-0863">Zinc-finger</keyword>
<evidence type="ECO:0000313" key="11">
    <source>
        <dbReference type="Proteomes" id="UP001280581"/>
    </source>
</evidence>
<comment type="caution">
    <text evidence="10">The sequence shown here is derived from an EMBL/GenBank/DDBJ whole genome shotgun (WGS) entry which is preliminary data.</text>
</comment>
<dbReference type="GO" id="GO:0000978">
    <property type="term" value="F:RNA polymerase II cis-regulatory region sequence-specific DNA binding"/>
    <property type="evidence" value="ECO:0007669"/>
    <property type="project" value="InterPro"/>
</dbReference>
<evidence type="ECO:0000256" key="2">
    <source>
        <dbReference type="ARBA" id="ARBA00022723"/>
    </source>
</evidence>
<protein>
    <recommendedName>
        <fullName evidence="9">C2H2-type domain-containing protein</fullName>
    </recommendedName>
</protein>
<sequence length="391" mass="42574">MLASSSYSQPSLLPTSGAHSNPLGQNPLTAGLQDVRAGGMGMGMYPHPQTVLSNQDSEPVHVVGQQGRRGVLPTHPGRPSPAVGKTITNPTKNAEGKYECPHCNKTYLHLKHLKRHLLRHTGERPYQCHLCKDTFSRSDILKRHFQKCSIRRGNPTGASHLQNAQSHLQKNRQPSGAEANSYLNHMATSMPYSNAAYGNTTLGDMQPMAPMQTDSYGDGLPPMNAHQSMSARTSRSNSLIRPGSGVEENRRSMSALEMGHARLNFNDFRSNNGMPNNMSHDMSPYANQQSQPASTVTNGQPHYSYDNAMGHQDMNSTNMKQEDNESASYGRPTLPNVNGLPNGQDHSARWNGSFNGNGDAQSQDNFLNMNSSMASGPHPTKAGGVLTVNNF</sequence>
<proteinExistence type="predicted"/>
<dbReference type="InterPro" id="IPR013087">
    <property type="entry name" value="Znf_C2H2_type"/>
</dbReference>
<feature type="compositionally biased region" description="Polar residues" evidence="8">
    <location>
        <begin position="156"/>
        <end position="174"/>
    </location>
</feature>
<dbReference type="GO" id="GO:0008270">
    <property type="term" value="F:zinc ion binding"/>
    <property type="evidence" value="ECO:0007669"/>
    <property type="project" value="UniProtKB-KW"/>
</dbReference>
<reference evidence="10 11" key="1">
    <citation type="submission" date="2021-02" db="EMBL/GenBank/DDBJ databases">
        <title>Genome assembly of Pseudopithomyces chartarum.</title>
        <authorList>
            <person name="Jauregui R."/>
            <person name="Singh J."/>
            <person name="Voisey C."/>
        </authorList>
    </citation>
    <scope>NUCLEOTIDE SEQUENCE [LARGE SCALE GENOMIC DNA]</scope>
    <source>
        <strain evidence="10 11">AGR01</strain>
    </source>
</reference>
<accession>A0AAN6RI99</accession>
<feature type="domain" description="C2H2-type" evidence="9">
    <location>
        <begin position="98"/>
        <end position="125"/>
    </location>
</feature>
<keyword evidence="3" id="KW-0677">Repeat</keyword>
<dbReference type="GO" id="GO:0000981">
    <property type="term" value="F:DNA-binding transcription factor activity, RNA polymerase II-specific"/>
    <property type="evidence" value="ECO:0007669"/>
    <property type="project" value="InterPro"/>
</dbReference>
<dbReference type="InterPro" id="IPR051059">
    <property type="entry name" value="VerF-like"/>
</dbReference>
<evidence type="ECO:0000313" key="10">
    <source>
        <dbReference type="EMBL" id="KAK3209059.1"/>
    </source>
</evidence>
<dbReference type="GO" id="GO:0000785">
    <property type="term" value="C:chromatin"/>
    <property type="evidence" value="ECO:0007669"/>
    <property type="project" value="TreeGrafter"/>
</dbReference>
<name>A0AAN6RI99_9PLEO</name>
<dbReference type="PROSITE" id="PS00028">
    <property type="entry name" value="ZINC_FINGER_C2H2_1"/>
    <property type="match status" value="1"/>
</dbReference>
<feature type="region of interest" description="Disordered" evidence="8">
    <location>
        <begin position="151"/>
        <end position="177"/>
    </location>
</feature>
<gene>
    <name evidence="10" type="ORF">GRF29_69g570231</name>
</gene>
<evidence type="ECO:0000256" key="7">
    <source>
        <dbReference type="PROSITE-ProRule" id="PRU00042"/>
    </source>
</evidence>
<dbReference type="EMBL" id="WVTA01000006">
    <property type="protein sequence ID" value="KAK3209059.1"/>
    <property type="molecule type" value="Genomic_DNA"/>
</dbReference>
<keyword evidence="2" id="KW-0479">Metal-binding</keyword>
<feature type="compositionally biased region" description="Polar residues" evidence="8">
    <location>
        <begin position="1"/>
        <end position="28"/>
    </location>
</feature>
<evidence type="ECO:0000256" key="4">
    <source>
        <dbReference type="ARBA" id="ARBA00022771"/>
    </source>
</evidence>
<keyword evidence="11" id="KW-1185">Reference proteome</keyword>
<dbReference type="PANTHER" id="PTHR40626">
    <property type="entry name" value="MIP31509P"/>
    <property type="match status" value="1"/>
</dbReference>
<evidence type="ECO:0000256" key="3">
    <source>
        <dbReference type="ARBA" id="ARBA00022737"/>
    </source>
</evidence>
<dbReference type="PANTHER" id="PTHR40626:SF12">
    <property type="entry name" value="RFEC"/>
    <property type="match status" value="1"/>
</dbReference>
<dbReference type="AlphaFoldDB" id="A0AAN6RI99"/>
<dbReference type="SUPFAM" id="SSF57667">
    <property type="entry name" value="beta-beta-alpha zinc fingers"/>
    <property type="match status" value="1"/>
</dbReference>
<dbReference type="Gene3D" id="3.30.160.60">
    <property type="entry name" value="Classic Zinc Finger"/>
    <property type="match status" value="2"/>
</dbReference>
<organism evidence="10 11">
    <name type="scientific">Pseudopithomyces chartarum</name>
    <dbReference type="NCBI Taxonomy" id="1892770"/>
    <lineage>
        <taxon>Eukaryota</taxon>
        <taxon>Fungi</taxon>
        <taxon>Dikarya</taxon>
        <taxon>Ascomycota</taxon>
        <taxon>Pezizomycotina</taxon>
        <taxon>Dothideomycetes</taxon>
        <taxon>Pleosporomycetidae</taxon>
        <taxon>Pleosporales</taxon>
        <taxon>Massarineae</taxon>
        <taxon>Didymosphaeriaceae</taxon>
        <taxon>Pseudopithomyces</taxon>
    </lineage>
</organism>
<evidence type="ECO:0000256" key="1">
    <source>
        <dbReference type="ARBA" id="ARBA00004123"/>
    </source>
</evidence>